<evidence type="ECO:0000313" key="5">
    <source>
        <dbReference type="EMBL" id="STY95089.1"/>
    </source>
</evidence>
<dbReference type="RefSeq" id="WP_067056260.1">
    <property type="nucleotide sequence ID" value="NZ_MXAO01000048.1"/>
</dbReference>
<organism evidence="5 6">
    <name type="scientific">Faucicola atlantae</name>
    <dbReference type="NCBI Taxonomy" id="34059"/>
    <lineage>
        <taxon>Bacteria</taxon>
        <taxon>Pseudomonadati</taxon>
        <taxon>Pseudomonadota</taxon>
        <taxon>Gammaproteobacteria</taxon>
        <taxon>Moraxellales</taxon>
        <taxon>Moraxellaceae</taxon>
        <taxon>Faucicola</taxon>
    </lineage>
</organism>
<reference evidence="5 6" key="1">
    <citation type="submission" date="2018-06" db="EMBL/GenBank/DDBJ databases">
        <authorList>
            <consortium name="Pathogen Informatics"/>
            <person name="Doyle S."/>
        </authorList>
    </citation>
    <scope>NUCLEOTIDE SEQUENCE [LARGE SCALE GENOMIC DNA]</scope>
    <source>
        <strain evidence="5 6">NCTC11091</strain>
    </source>
</reference>
<evidence type="ECO:0000256" key="3">
    <source>
        <dbReference type="ARBA" id="ARBA00022833"/>
    </source>
</evidence>
<accession>A0A378Q2V2</accession>
<keyword evidence="2" id="KW-0863">Zinc-finger</keyword>
<name>A0A378Q2V2_9GAMM</name>
<gene>
    <name evidence="5" type="ORF">NCTC11091_00875</name>
</gene>
<evidence type="ECO:0000256" key="1">
    <source>
        <dbReference type="ARBA" id="ARBA00022723"/>
    </source>
</evidence>
<dbReference type="InterPro" id="IPR000962">
    <property type="entry name" value="Znf_DskA_TraR"/>
</dbReference>
<dbReference type="EMBL" id="UGQA01000001">
    <property type="protein sequence ID" value="STY95089.1"/>
    <property type="molecule type" value="Genomic_DNA"/>
</dbReference>
<dbReference type="GO" id="GO:0008270">
    <property type="term" value="F:zinc ion binding"/>
    <property type="evidence" value="ECO:0007669"/>
    <property type="project" value="UniProtKB-KW"/>
</dbReference>
<feature type="domain" description="Zinc finger DksA/TraR C4-type" evidence="4">
    <location>
        <begin position="32"/>
        <end position="63"/>
    </location>
</feature>
<keyword evidence="3" id="KW-0862">Zinc</keyword>
<protein>
    <submittedName>
        <fullName evidence="5">Phage/conjugal plasmid C-4 type zinc finger protein, TraR family</fullName>
    </submittedName>
</protein>
<dbReference type="Pfam" id="PF01258">
    <property type="entry name" value="zf-dskA_traR"/>
    <property type="match status" value="1"/>
</dbReference>
<proteinExistence type="predicted"/>
<dbReference type="AlphaFoldDB" id="A0A378Q2V2"/>
<sequence>MPDIIDQANTIVEQTITHSLARAPKFDAPSAAYCIDCDEPIPTVRQRLGGVMRCIDCQNHIERFKRLQRQTKG</sequence>
<dbReference type="GO" id="GO:1900378">
    <property type="term" value="P:positive regulation of secondary metabolite biosynthetic process"/>
    <property type="evidence" value="ECO:0007669"/>
    <property type="project" value="TreeGrafter"/>
</dbReference>
<dbReference type="Proteomes" id="UP000255193">
    <property type="component" value="Unassembled WGS sequence"/>
</dbReference>
<dbReference type="PANTHER" id="PTHR38777">
    <property type="entry name" value="FELS-2 PROPHAGE PROTEIN"/>
    <property type="match status" value="1"/>
</dbReference>
<evidence type="ECO:0000256" key="2">
    <source>
        <dbReference type="ARBA" id="ARBA00022771"/>
    </source>
</evidence>
<evidence type="ECO:0000259" key="4">
    <source>
        <dbReference type="Pfam" id="PF01258"/>
    </source>
</evidence>
<evidence type="ECO:0000313" key="6">
    <source>
        <dbReference type="Proteomes" id="UP000255193"/>
    </source>
</evidence>
<dbReference type="PANTHER" id="PTHR38777:SF1">
    <property type="entry name" value="DNAK SUPPRESSOR PROTEIN"/>
    <property type="match status" value="1"/>
</dbReference>
<keyword evidence="1" id="KW-0479">Metal-binding</keyword>